<dbReference type="Proteomes" id="UP000038010">
    <property type="component" value="Unassembled WGS sequence"/>
</dbReference>
<evidence type="ECO:0000313" key="1">
    <source>
        <dbReference type="EMBL" id="KPI44582.1"/>
    </source>
</evidence>
<protein>
    <submittedName>
        <fullName evidence="1">Uncharacterized protein</fullName>
    </submittedName>
</protein>
<reference evidence="1 2" key="1">
    <citation type="submission" date="2015-06" db="EMBL/GenBank/DDBJ databases">
        <title>Draft genome of the ant-associated black yeast Phialophora attae CBS 131958.</title>
        <authorList>
            <person name="Moreno L.F."/>
            <person name="Stielow B.J."/>
            <person name="de Hoog S."/>
            <person name="Vicente V.A."/>
            <person name="Weiss V.A."/>
            <person name="de Vries M."/>
            <person name="Cruz L.M."/>
            <person name="Souza E.M."/>
        </authorList>
    </citation>
    <scope>NUCLEOTIDE SEQUENCE [LARGE SCALE GENOMIC DNA]</scope>
    <source>
        <strain evidence="1 2">CBS 131958</strain>
    </source>
</reference>
<accession>A0A0N1HG96</accession>
<evidence type="ECO:0000313" key="2">
    <source>
        <dbReference type="Proteomes" id="UP000038010"/>
    </source>
</evidence>
<dbReference type="GeneID" id="28740713"/>
<dbReference type="AlphaFoldDB" id="A0A0N1HG96"/>
<organism evidence="1 2">
    <name type="scientific">Cyphellophora attinorum</name>
    <dbReference type="NCBI Taxonomy" id="1664694"/>
    <lineage>
        <taxon>Eukaryota</taxon>
        <taxon>Fungi</taxon>
        <taxon>Dikarya</taxon>
        <taxon>Ascomycota</taxon>
        <taxon>Pezizomycotina</taxon>
        <taxon>Eurotiomycetes</taxon>
        <taxon>Chaetothyriomycetidae</taxon>
        <taxon>Chaetothyriales</taxon>
        <taxon>Cyphellophoraceae</taxon>
        <taxon>Cyphellophora</taxon>
    </lineage>
</organism>
<name>A0A0N1HG96_9EURO</name>
<gene>
    <name evidence="1" type="ORF">AB675_8392</name>
</gene>
<proteinExistence type="predicted"/>
<dbReference type="OrthoDB" id="10630407at2759"/>
<dbReference type="EMBL" id="LFJN01000003">
    <property type="protein sequence ID" value="KPI44582.1"/>
    <property type="molecule type" value="Genomic_DNA"/>
</dbReference>
<dbReference type="VEuPathDB" id="FungiDB:AB675_8392"/>
<dbReference type="RefSeq" id="XP_018004545.1">
    <property type="nucleotide sequence ID" value="XM_018148833.1"/>
</dbReference>
<keyword evidence="2" id="KW-1185">Reference proteome</keyword>
<sequence length="184" mass="21644">MPLYRRNSYSSDVSTIVVLDKKKKKTKGFFGKLFGGGGGGKKKSWVDQVVSIRDVTEPGRLIIRKRPSSSSMRTRITINNDDSDTETSYNNHLTNLRSNAYLNSTEHAWREELTDLYAETREESAWERHNRLEVMPDYEKTDFRYKDPDERRERIRHLEHLLEEVRVRGMEGERRGWRGEHGLV</sequence>
<comment type="caution">
    <text evidence="1">The sequence shown here is derived from an EMBL/GenBank/DDBJ whole genome shotgun (WGS) entry which is preliminary data.</text>
</comment>